<reference evidence="1 2" key="1">
    <citation type="submission" date="2018-02" db="EMBL/GenBank/DDBJ databases">
        <title>Genomic Encyclopedia of Archaeal and Bacterial Type Strains, Phase II (KMG-II): from individual species to whole genera.</title>
        <authorList>
            <person name="Goeker M."/>
        </authorList>
    </citation>
    <scope>NUCLEOTIDE SEQUENCE [LARGE SCALE GENOMIC DNA]</scope>
    <source>
        <strain evidence="1 2">DSM 15099</strain>
    </source>
</reference>
<dbReference type="STRING" id="37659.GCA_000703125_01725"/>
<accession>A0A2S6FZZ4</accession>
<dbReference type="AlphaFoldDB" id="A0A2S6FZZ4"/>
<evidence type="ECO:0000313" key="2">
    <source>
        <dbReference type="Proteomes" id="UP000239863"/>
    </source>
</evidence>
<dbReference type="InterPro" id="IPR006135">
    <property type="entry name" value="T3SS_substrate_exporter"/>
</dbReference>
<protein>
    <submittedName>
        <fullName evidence="1">Flagellar biosynthesis protein</fullName>
    </submittedName>
</protein>
<dbReference type="InterPro" id="IPR029025">
    <property type="entry name" value="T3SS_substrate_exporter_C"/>
</dbReference>
<comment type="caution">
    <text evidence="1">The sequence shown here is derived from an EMBL/GenBank/DDBJ whole genome shotgun (WGS) entry which is preliminary data.</text>
</comment>
<dbReference type="Gene3D" id="3.40.1690.10">
    <property type="entry name" value="secretion proteins EscU"/>
    <property type="match status" value="1"/>
</dbReference>
<evidence type="ECO:0000313" key="1">
    <source>
        <dbReference type="EMBL" id="PPK49215.1"/>
    </source>
</evidence>
<dbReference type="Proteomes" id="UP000239863">
    <property type="component" value="Unassembled WGS sequence"/>
</dbReference>
<dbReference type="GO" id="GO:0005886">
    <property type="term" value="C:plasma membrane"/>
    <property type="evidence" value="ECO:0007669"/>
    <property type="project" value="TreeGrafter"/>
</dbReference>
<organism evidence="1 2">
    <name type="scientific">Clostridium algidicarnis DSM 15099</name>
    <dbReference type="NCBI Taxonomy" id="1121295"/>
    <lineage>
        <taxon>Bacteria</taxon>
        <taxon>Bacillati</taxon>
        <taxon>Bacillota</taxon>
        <taxon>Clostridia</taxon>
        <taxon>Eubacteriales</taxon>
        <taxon>Clostridiaceae</taxon>
        <taxon>Clostridium</taxon>
    </lineage>
</organism>
<gene>
    <name evidence="1" type="ORF">BD821_102129</name>
</gene>
<dbReference type="Pfam" id="PF01312">
    <property type="entry name" value="Bac_export_2"/>
    <property type="match status" value="1"/>
</dbReference>
<proteinExistence type="predicted"/>
<keyword evidence="1" id="KW-0966">Cell projection</keyword>
<keyword evidence="1" id="KW-0282">Flagellum</keyword>
<keyword evidence="1" id="KW-0969">Cilium</keyword>
<name>A0A2S6FZZ4_9CLOT</name>
<dbReference type="GO" id="GO:0009306">
    <property type="term" value="P:protein secretion"/>
    <property type="evidence" value="ECO:0007669"/>
    <property type="project" value="InterPro"/>
</dbReference>
<dbReference type="SUPFAM" id="SSF160544">
    <property type="entry name" value="EscU C-terminal domain-like"/>
    <property type="match status" value="1"/>
</dbReference>
<dbReference type="PANTHER" id="PTHR30531">
    <property type="entry name" value="FLAGELLAR BIOSYNTHETIC PROTEIN FLHB"/>
    <property type="match status" value="1"/>
</dbReference>
<dbReference type="OrthoDB" id="9810419at2"/>
<sequence>MKKARKAAAVKYEHSYDAPMVTARGMGDIADKILEKAKESDVPIVYNKELADLLNNVDIGEFIPSELYEAIAEIIAYITDIDAILGER</sequence>
<dbReference type="PANTHER" id="PTHR30531:SF12">
    <property type="entry name" value="FLAGELLAR BIOSYNTHETIC PROTEIN FLHB"/>
    <property type="match status" value="1"/>
</dbReference>
<dbReference type="RefSeq" id="WP_104409229.1">
    <property type="nucleotide sequence ID" value="NZ_PTIS01000002.1"/>
</dbReference>
<dbReference type="EMBL" id="PTIS01000002">
    <property type="protein sequence ID" value="PPK49215.1"/>
    <property type="molecule type" value="Genomic_DNA"/>
</dbReference>